<reference evidence="1" key="1">
    <citation type="submission" date="2014-12" db="EMBL/GenBank/DDBJ databases">
        <title>Insight into the proteome of Arion vulgaris.</title>
        <authorList>
            <person name="Aradska J."/>
            <person name="Bulat T."/>
            <person name="Smidak R."/>
            <person name="Sarate P."/>
            <person name="Gangsoo J."/>
            <person name="Sialana F."/>
            <person name="Bilban M."/>
            <person name="Lubec G."/>
        </authorList>
    </citation>
    <scope>NUCLEOTIDE SEQUENCE</scope>
    <source>
        <tissue evidence="1">Skin</tissue>
    </source>
</reference>
<dbReference type="EMBL" id="HACG01021826">
    <property type="protein sequence ID" value="CEK68691.1"/>
    <property type="molecule type" value="Transcribed_RNA"/>
</dbReference>
<accession>A0A0B6ZLE2</accession>
<organism evidence="1">
    <name type="scientific">Arion vulgaris</name>
    <dbReference type="NCBI Taxonomy" id="1028688"/>
    <lineage>
        <taxon>Eukaryota</taxon>
        <taxon>Metazoa</taxon>
        <taxon>Spiralia</taxon>
        <taxon>Lophotrochozoa</taxon>
        <taxon>Mollusca</taxon>
        <taxon>Gastropoda</taxon>
        <taxon>Heterobranchia</taxon>
        <taxon>Euthyneura</taxon>
        <taxon>Panpulmonata</taxon>
        <taxon>Eupulmonata</taxon>
        <taxon>Stylommatophora</taxon>
        <taxon>Helicina</taxon>
        <taxon>Arionoidea</taxon>
        <taxon>Arionidae</taxon>
        <taxon>Arion</taxon>
    </lineage>
</organism>
<dbReference type="AlphaFoldDB" id="A0A0B6ZLE2"/>
<gene>
    <name evidence="1" type="primary">ORF67282</name>
</gene>
<protein>
    <submittedName>
        <fullName evidence="1">Uncharacterized protein</fullName>
    </submittedName>
</protein>
<name>A0A0B6ZLE2_9EUPU</name>
<proteinExistence type="predicted"/>
<sequence length="61" mass="7431">MYRSRTSVRTSRDELWAEFHPRFWHICATDMRSKLRLYFSHIFKLMALMEINGQSNYSNTV</sequence>
<evidence type="ECO:0000313" key="1">
    <source>
        <dbReference type="EMBL" id="CEK68691.1"/>
    </source>
</evidence>